<feature type="compositionally biased region" description="Basic and acidic residues" evidence="8">
    <location>
        <begin position="231"/>
        <end position="246"/>
    </location>
</feature>
<evidence type="ECO:0000256" key="6">
    <source>
        <dbReference type="ARBA" id="ARBA00023212"/>
    </source>
</evidence>
<dbReference type="Pfam" id="PF00169">
    <property type="entry name" value="PH"/>
    <property type="match status" value="2"/>
</dbReference>
<keyword evidence="3" id="KW-0597">Phosphoprotein</keyword>
<dbReference type="OrthoDB" id="9942268at2759"/>
<evidence type="ECO:0000256" key="2">
    <source>
        <dbReference type="ARBA" id="ARBA00022490"/>
    </source>
</evidence>
<feature type="coiled-coil region" evidence="7">
    <location>
        <begin position="1406"/>
        <end position="1472"/>
    </location>
</feature>
<reference evidence="10" key="1">
    <citation type="submission" date="2021-05" db="EMBL/GenBank/DDBJ databases">
        <authorList>
            <person name="Tigano A."/>
        </authorList>
    </citation>
    <scope>NUCLEOTIDE SEQUENCE</scope>
</reference>
<evidence type="ECO:0000313" key="11">
    <source>
        <dbReference type="Proteomes" id="UP000677803"/>
    </source>
</evidence>
<proteinExistence type="predicted"/>
<feature type="coiled-coil region" evidence="7">
    <location>
        <begin position="756"/>
        <end position="818"/>
    </location>
</feature>
<evidence type="ECO:0000313" key="10">
    <source>
        <dbReference type="EMBL" id="CAG5931322.1"/>
    </source>
</evidence>
<keyword evidence="2" id="KW-0963">Cytoplasm</keyword>
<feature type="coiled-coil region" evidence="7">
    <location>
        <begin position="1297"/>
        <end position="1324"/>
    </location>
</feature>
<feature type="coiled-coil region" evidence="7">
    <location>
        <begin position="859"/>
        <end position="893"/>
    </location>
</feature>
<dbReference type="InterPro" id="IPR001849">
    <property type="entry name" value="PH_domain"/>
</dbReference>
<dbReference type="InterPro" id="IPR052223">
    <property type="entry name" value="Actin_Cytoskeleton_Reg"/>
</dbReference>
<dbReference type="Proteomes" id="UP000677803">
    <property type="component" value="Unassembled WGS sequence"/>
</dbReference>
<dbReference type="Gene3D" id="2.30.29.30">
    <property type="entry name" value="Pleckstrin-homology domain (PH domain)/Phosphotyrosine-binding domain (PTB)"/>
    <property type="match status" value="2"/>
</dbReference>
<feature type="compositionally biased region" description="Basic and acidic residues" evidence="8">
    <location>
        <begin position="255"/>
        <end position="267"/>
    </location>
</feature>
<name>A0A8S4BAL0_9TELE</name>
<dbReference type="PROSITE" id="PS50003">
    <property type="entry name" value="PH_DOMAIN"/>
    <property type="match status" value="2"/>
</dbReference>
<dbReference type="SUPFAM" id="SSF50729">
    <property type="entry name" value="PH domain-like"/>
    <property type="match status" value="2"/>
</dbReference>
<protein>
    <submittedName>
        <fullName evidence="10">(Atlantic silverside) hypothetical protein</fullName>
    </submittedName>
</protein>
<dbReference type="InterPro" id="IPR011993">
    <property type="entry name" value="PH-like_dom_sf"/>
</dbReference>
<evidence type="ECO:0000256" key="1">
    <source>
        <dbReference type="ARBA" id="ARBA00004245"/>
    </source>
</evidence>
<keyword evidence="6" id="KW-0206">Cytoskeleton</keyword>
<feature type="coiled-coil region" evidence="7">
    <location>
        <begin position="1245"/>
        <end position="1272"/>
    </location>
</feature>
<evidence type="ECO:0000256" key="8">
    <source>
        <dbReference type="SAM" id="MobiDB-lite"/>
    </source>
</evidence>
<evidence type="ECO:0000256" key="7">
    <source>
        <dbReference type="SAM" id="Coils"/>
    </source>
</evidence>
<feature type="compositionally biased region" description="Low complexity" evidence="8">
    <location>
        <begin position="208"/>
        <end position="227"/>
    </location>
</feature>
<feature type="domain" description="PH" evidence="9">
    <location>
        <begin position="302"/>
        <end position="398"/>
    </location>
</feature>
<dbReference type="GO" id="GO:0051015">
    <property type="term" value="F:actin filament binding"/>
    <property type="evidence" value="ECO:0007669"/>
    <property type="project" value="TreeGrafter"/>
</dbReference>
<comment type="caution">
    <text evidence="10">The sequence shown here is derived from an EMBL/GenBank/DDBJ whole genome shotgun (WGS) entry which is preliminary data.</text>
</comment>
<feature type="region of interest" description="Disordered" evidence="8">
    <location>
        <begin position="404"/>
        <end position="488"/>
    </location>
</feature>
<feature type="compositionally biased region" description="Basic and acidic residues" evidence="8">
    <location>
        <begin position="427"/>
        <end position="446"/>
    </location>
</feature>
<feature type="region of interest" description="Disordered" evidence="8">
    <location>
        <begin position="152"/>
        <end position="291"/>
    </location>
</feature>
<feature type="domain" description="PH" evidence="9">
    <location>
        <begin position="44"/>
        <end position="151"/>
    </location>
</feature>
<dbReference type="EMBL" id="CAJRST010015224">
    <property type="protein sequence ID" value="CAG5931322.1"/>
    <property type="molecule type" value="Genomic_DNA"/>
</dbReference>
<keyword evidence="5" id="KW-0009">Actin-binding</keyword>
<feature type="region of interest" description="Disordered" evidence="8">
    <location>
        <begin position="699"/>
        <end position="723"/>
    </location>
</feature>
<keyword evidence="4 7" id="KW-0175">Coiled coil</keyword>
<dbReference type="SMART" id="SM00233">
    <property type="entry name" value="PH"/>
    <property type="match status" value="2"/>
</dbReference>
<feature type="compositionally biased region" description="Basic residues" evidence="8">
    <location>
        <begin position="152"/>
        <end position="162"/>
    </location>
</feature>
<dbReference type="PANTHER" id="PTHR17271:SF12">
    <property type="entry name" value="MYOSIN PHOSPHATASE RHO-INTERACTING PROTEIN ISOFORM X1"/>
    <property type="match status" value="1"/>
</dbReference>
<feature type="compositionally biased region" description="Polar residues" evidence="8">
    <location>
        <begin position="699"/>
        <end position="710"/>
    </location>
</feature>
<dbReference type="PANTHER" id="PTHR17271">
    <property type="entry name" value="PLECKSTRIN HOMOLOGY PH DOMAIN-CONTAINING PROTEIN"/>
    <property type="match status" value="1"/>
</dbReference>
<evidence type="ECO:0000256" key="3">
    <source>
        <dbReference type="ARBA" id="ARBA00022553"/>
    </source>
</evidence>
<accession>A0A8S4BAL0</accession>
<evidence type="ECO:0000256" key="4">
    <source>
        <dbReference type="ARBA" id="ARBA00023054"/>
    </source>
</evidence>
<evidence type="ECO:0000256" key="5">
    <source>
        <dbReference type="ARBA" id="ARBA00023203"/>
    </source>
</evidence>
<gene>
    <name evidence="10" type="ORF">MMEN_LOCUS13311</name>
</gene>
<dbReference type="FunFam" id="2.30.29.30:FF:000133">
    <property type="entry name" value="myosin phosphatase Rho-interacting protein isoform X1"/>
    <property type="match status" value="1"/>
</dbReference>
<keyword evidence="11" id="KW-1185">Reference proteome</keyword>
<sequence length="1478" mass="168553">MSGEKATTSCNKFQANVFNTSKCQNCFKSRELHLLGDRDVEQAKPIYCSWLCLAPVGTDFDNPVQRSRKWQRRFFVLYEHGSLSYALDQQPSTLPQGTVSMSLCTDISDAESRTGQRNALCIKTPEQEIFIRGDNKEIINGWREQLSAYLRTNKHSQKKKRKVEPIANQEPSPAKMAATDLSFAPTEGASEGTPVRTSTDPQGPEWIPAGSGPPSSSAFDSVVGSSGQIQGEDRRSAEPVTRKERVGGAAVPRQGRMETRTSKREKLPSCADVVQTEAPPPQRRAKSLDRRTSDTVMTPDLLNFKKGWMVKLEENDQWKKYWFVLSADSLRYYRDPLAEEASDLEGEIDLAKCYSVSEYQVQRNYGFQIHTLRGVFTLSAMTAGIRENWIQVLMKNVHPANAPDVASLPGPPEVLPKPDVTQDSDVITDRRPPAKPRSLKEERQDGNHTAFDWAEFRPQAKLTAEAERQETGPPRSLELDYQERRRRREERRQRYERELLISFGREESGEKVSDGTERALSPKSQRRVEEEIEECWKQVERTVFRAERTLPLNSEARDTAEVEDLKIQLAESERLRLQLEAELTSHRLSQQQMVPPLRSEADFCSENTSKTSVNDLKDSQQTSTEQRLIGEDVTDALPLNSSSSAPRLPNVCLQHLEDFFPETEVSSALDGRHELCLTDGPELNFDAWNGLGREDCQRLSSSDTKTNNGELFTPENPAGKDGRSLTDVAPDLLLVKTLSKELELLSHQNAALHQHNQEVLNQLTEADREIERLKAELSSRYTEPHHLPEVEQQEKMRLEDLEKELSLRNQELLEAQMLIMSLRESEALTQLKNLTGSEGSEDENKNNTEKTDGYLLRCFEATEAKLTELERQLEESRLSCRELQQKNAELEEAGSLCSESLEKKLCEECERRLNGEGENRTVSSEDRTVSSEEKIRKVIQGMLLRQRVLGKLLGVIEGLGCEKETEEVEESPTVGSQLRREEEMWRETLNRLKEETRSDDPVDALVLEGAECQMVERQILLAGYDLLLRAEEERGGEGEGGWWGSEVERLKADTQRKISLLLRISSLSVSELDGLRPAADRLYPSLSEPPGPAHILHPTAIETLSRCRLKEKSERPPCPKCVSLLEENRQLKATWRPSKDVISTCCQTEESRDPDSEEMEIPPLGEHKLSEEMDEEGEVLSWRGKVKELEEQLFVSEGKTREEFEEKTRVLQLQHEAEMEKLKVTCERGLTSMEESLLKVVDELQRLHQQELEFLRREKDRLLEEEAAATAIALEAFRNAHRVELQREVQRSSSYGNAQMEDVHRQHREELDSFQRELDALSQQFSLRCLENRHLVQALDAERKALCQCQLENQDLRTRNQELSGHLAAEITRLCSLAKRDELPLGLEMDAFEMAFKVKLLFQITLRVKESEVQCLKQEIKSLRDDLQSALQDKRNASKKYTDVNTELSSVRAKADREAEELRENLRLAHHALRETSP</sequence>
<comment type="subcellular location">
    <subcellularLocation>
        <location evidence="1">Cytoplasm</location>
        <location evidence="1">Cytoskeleton</location>
    </subcellularLocation>
</comment>
<evidence type="ECO:0000259" key="9">
    <source>
        <dbReference type="PROSITE" id="PS50003"/>
    </source>
</evidence>
<organism evidence="10 11">
    <name type="scientific">Menidia menidia</name>
    <name type="common">Atlantic silverside</name>
    <dbReference type="NCBI Taxonomy" id="238744"/>
    <lineage>
        <taxon>Eukaryota</taxon>
        <taxon>Metazoa</taxon>
        <taxon>Chordata</taxon>
        <taxon>Craniata</taxon>
        <taxon>Vertebrata</taxon>
        <taxon>Euteleostomi</taxon>
        <taxon>Actinopterygii</taxon>
        <taxon>Neopterygii</taxon>
        <taxon>Teleostei</taxon>
        <taxon>Neoteleostei</taxon>
        <taxon>Acanthomorphata</taxon>
        <taxon>Ovalentaria</taxon>
        <taxon>Atherinomorphae</taxon>
        <taxon>Atheriniformes</taxon>
        <taxon>Atherinopsidae</taxon>
        <taxon>Menidiinae</taxon>
        <taxon>Menidia</taxon>
    </lineage>
</organism>
<dbReference type="GO" id="GO:0015629">
    <property type="term" value="C:actin cytoskeleton"/>
    <property type="evidence" value="ECO:0007669"/>
    <property type="project" value="TreeGrafter"/>
</dbReference>